<accession>A0A0L8BUP9</accession>
<evidence type="ECO:0000313" key="2">
    <source>
        <dbReference type="Proteomes" id="UP000037425"/>
    </source>
</evidence>
<organism evidence="1 2">
    <name type="scientific">Ensifer adhaerens</name>
    <name type="common">Sinorhizobium morelense</name>
    <dbReference type="NCBI Taxonomy" id="106592"/>
    <lineage>
        <taxon>Bacteria</taxon>
        <taxon>Pseudomonadati</taxon>
        <taxon>Pseudomonadota</taxon>
        <taxon>Alphaproteobacteria</taxon>
        <taxon>Hyphomicrobiales</taxon>
        <taxon>Rhizobiaceae</taxon>
        <taxon>Sinorhizobium/Ensifer group</taxon>
        <taxon>Ensifer</taxon>
    </lineage>
</organism>
<dbReference type="PATRIC" id="fig|106592.7.peg.7351"/>
<dbReference type="AlphaFoldDB" id="A0A0L8BUP9"/>
<name>A0A0L8BUP9_ENSAD</name>
<dbReference type="RefSeq" id="WP_053249665.1">
    <property type="nucleotide sequence ID" value="NZ_LGAP01000008.1"/>
</dbReference>
<proteinExistence type="predicted"/>
<dbReference type="Proteomes" id="UP000037425">
    <property type="component" value="Unassembled WGS sequence"/>
</dbReference>
<reference evidence="2" key="1">
    <citation type="submission" date="2015-07" db="EMBL/GenBank/DDBJ databases">
        <title>Whole genome sequence of an Ensifer adhaerens strain isolated from a cave pool in the Wind Cave National Park.</title>
        <authorList>
            <person name="Eng W.W.H."/>
            <person name="Gan H.M."/>
            <person name="Barton H.A."/>
            <person name="Savka M.A."/>
        </authorList>
    </citation>
    <scope>NUCLEOTIDE SEQUENCE [LARGE SCALE GENOMIC DNA]</scope>
    <source>
        <strain evidence="2">SD006</strain>
    </source>
</reference>
<sequence length="96" mass="10447">MTTQTTRQRDRRSAPQQFDQRDRLILALYAQLKAERETRAALEEALANGVLSSEVLQAIISDPIPAITSEDIAGIEQALAQDAASASNAKPLNGER</sequence>
<gene>
    <name evidence="1" type="ORF">AC244_15325</name>
</gene>
<evidence type="ECO:0000313" key="1">
    <source>
        <dbReference type="EMBL" id="KOF18219.1"/>
    </source>
</evidence>
<dbReference type="EMBL" id="LGAP01000008">
    <property type="protein sequence ID" value="KOF18219.1"/>
    <property type="molecule type" value="Genomic_DNA"/>
</dbReference>
<comment type="caution">
    <text evidence="1">The sequence shown here is derived from an EMBL/GenBank/DDBJ whole genome shotgun (WGS) entry which is preliminary data.</text>
</comment>
<protein>
    <submittedName>
        <fullName evidence="1">Uncharacterized protein</fullName>
    </submittedName>
</protein>